<keyword evidence="2" id="KW-1185">Reference proteome</keyword>
<gene>
    <name evidence="1" type="ORF">CWE23_03620</name>
</gene>
<organism evidence="1 2">
    <name type="scientific">Idiomarina aquatica</name>
    <dbReference type="NCBI Taxonomy" id="1327752"/>
    <lineage>
        <taxon>Bacteria</taxon>
        <taxon>Pseudomonadati</taxon>
        <taxon>Pseudomonadota</taxon>
        <taxon>Gammaproteobacteria</taxon>
        <taxon>Alteromonadales</taxon>
        <taxon>Idiomarinaceae</taxon>
        <taxon>Idiomarina</taxon>
    </lineage>
</organism>
<evidence type="ECO:0000313" key="2">
    <source>
        <dbReference type="Proteomes" id="UP000286680"/>
    </source>
</evidence>
<dbReference type="AlphaFoldDB" id="A0AA94JEG3"/>
<comment type="caution">
    <text evidence="1">The sequence shown here is derived from an EMBL/GenBank/DDBJ whole genome shotgun (WGS) entry which is preliminary data.</text>
</comment>
<protein>
    <submittedName>
        <fullName evidence="1">Uncharacterized protein</fullName>
    </submittedName>
</protein>
<dbReference type="Proteomes" id="UP000286680">
    <property type="component" value="Unassembled WGS sequence"/>
</dbReference>
<reference evidence="2" key="1">
    <citation type="journal article" date="2018" name="Front. Microbiol.">
        <title>Genome-Based Analysis Reveals the Taxonomy and Diversity of the Family Idiomarinaceae.</title>
        <authorList>
            <person name="Liu Y."/>
            <person name="Lai Q."/>
            <person name="Shao Z."/>
        </authorList>
    </citation>
    <scope>NUCLEOTIDE SEQUENCE [LARGE SCALE GENOMIC DNA]</scope>
    <source>
        <strain evidence="2">SN-14</strain>
    </source>
</reference>
<accession>A0AA94JEG3</accession>
<proteinExistence type="predicted"/>
<evidence type="ECO:0000313" key="1">
    <source>
        <dbReference type="EMBL" id="RUO45120.1"/>
    </source>
</evidence>
<dbReference type="EMBL" id="PIPS01000001">
    <property type="protein sequence ID" value="RUO45120.1"/>
    <property type="molecule type" value="Genomic_DNA"/>
</dbReference>
<sequence length="62" mass="7339">MSLRDGCLHLRCGCWQHRFARCGCWGEKENNGQAWFSCIREANAKKPRWPKAHRKQPLRSNK</sequence>
<name>A0AA94JEG3_9GAMM</name>